<evidence type="ECO:0000313" key="2">
    <source>
        <dbReference type="Proteomes" id="UP000607653"/>
    </source>
</evidence>
<protein>
    <submittedName>
        <fullName evidence="1">Uncharacterized protein</fullName>
    </submittedName>
</protein>
<name>A0A822XPC3_NELNU</name>
<proteinExistence type="predicted"/>
<gene>
    <name evidence="1" type="ORF">HUJ06_022514</name>
</gene>
<accession>A0A822XPC3</accession>
<evidence type="ECO:0000313" key="1">
    <source>
        <dbReference type="EMBL" id="DAD21051.1"/>
    </source>
</evidence>
<reference evidence="1 2" key="1">
    <citation type="journal article" date="2020" name="Mol. Biol. Evol.">
        <title>Distinct Expression and Methylation Patterns for Genes with Different Fates following a Single Whole-Genome Duplication in Flowering Plants.</title>
        <authorList>
            <person name="Shi T."/>
            <person name="Rahmani R.S."/>
            <person name="Gugger P.F."/>
            <person name="Wang M."/>
            <person name="Li H."/>
            <person name="Zhang Y."/>
            <person name="Li Z."/>
            <person name="Wang Q."/>
            <person name="Van de Peer Y."/>
            <person name="Marchal K."/>
            <person name="Chen J."/>
        </authorList>
    </citation>
    <scope>NUCLEOTIDE SEQUENCE [LARGE SCALE GENOMIC DNA]</scope>
    <source>
        <tissue evidence="1">Leaf</tissue>
    </source>
</reference>
<comment type="caution">
    <text evidence="1">The sequence shown here is derived from an EMBL/GenBank/DDBJ whole genome shotgun (WGS) entry which is preliminary data.</text>
</comment>
<dbReference type="EMBL" id="DUZY01000001">
    <property type="protein sequence ID" value="DAD21051.1"/>
    <property type="molecule type" value="Genomic_DNA"/>
</dbReference>
<dbReference type="AlphaFoldDB" id="A0A822XPC3"/>
<organism evidence="1 2">
    <name type="scientific">Nelumbo nucifera</name>
    <name type="common">Sacred lotus</name>
    <dbReference type="NCBI Taxonomy" id="4432"/>
    <lineage>
        <taxon>Eukaryota</taxon>
        <taxon>Viridiplantae</taxon>
        <taxon>Streptophyta</taxon>
        <taxon>Embryophyta</taxon>
        <taxon>Tracheophyta</taxon>
        <taxon>Spermatophyta</taxon>
        <taxon>Magnoliopsida</taxon>
        <taxon>Proteales</taxon>
        <taxon>Nelumbonaceae</taxon>
        <taxon>Nelumbo</taxon>
    </lineage>
</organism>
<keyword evidence="2" id="KW-1185">Reference proteome</keyword>
<sequence>MEVKDVVILEGHHRSMISVRILNIRYLPANGDPWLQSQFIQVELRSLNSYFLSMRRELGQVTIGHLSSRTSKLKTVGESLTEEERAACLLESYRDMDEEVEDFEVFLRFMVLG</sequence>
<dbReference type="Proteomes" id="UP000607653">
    <property type="component" value="Unassembled WGS sequence"/>
</dbReference>